<dbReference type="AlphaFoldDB" id="A0A2J6NPN4"/>
<evidence type="ECO:0000313" key="1">
    <source>
        <dbReference type="EMBL" id="PMB83281.1"/>
    </source>
</evidence>
<protein>
    <submittedName>
        <fullName evidence="1">Uncharacterized protein</fullName>
    </submittedName>
</protein>
<dbReference type="OrthoDB" id="2301034at2"/>
<organism evidence="1 2">
    <name type="scientific">Limosilactobacillus pontis</name>
    <dbReference type="NCBI Taxonomy" id="35787"/>
    <lineage>
        <taxon>Bacteria</taxon>
        <taxon>Bacillati</taxon>
        <taxon>Bacillota</taxon>
        <taxon>Bacilli</taxon>
        <taxon>Lactobacillales</taxon>
        <taxon>Lactobacillaceae</taxon>
        <taxon>Limosilactobacillus</taxon>
    </lineage>
</organism>
<sequence length="160" mass="19025">MEKKLVNVELTMENVEYWDIPAKYIRRFYCDDLRTALSLQEDINGHRDGRVSQEFTCKTLVLAFDYKQINALQTFALDQNGRQEGLGDRLKHCRDITWVTLHYDNGDQVDIRVPWNFRSDTYNYNMYAEINKFNPNEEVILISSDDQVLADSSYWMERSY</sequence>
<dbReference type="EMBL" id="PNFV01000001">
    <property type="protein sequence ID" value="PMB83281.1"/>
    <property type="molecule type" value="Genomic_DNA"/>
</dbReference>
<dbReference type="Proteomes" id="UP000239920">
    <property type="component" value="Unassembled WGS sequence"/>
</dbReference>
<reference evidence="1 2" key="1">
    <citation type="submission" date="2017-09" db="EMBL/GenBank/DDBJ databases">
        <title>Bacterial strain isolated from the female urinary microbiota.</title>
        <authorList>
            <person name="Thomas-White K."/>
            <person name="Kumar N."/>
            <person name="Forster S."/>
            <person name="Putonti C."/>
            <person name="Lawley T."/>
            <person name="Wolfe A.J."/>
        </authorList>
    </citation>
    <scope>NUCLEOTIDE SEQUENCE [LARGE SCALE GENOMIC DNA]</scope>
    <source>
        <strain evidence="1 2">UMB0683</strain>
    </source>
</reference>
<comment type="caution">
    <text evidence="1">The sequence shown here is derived from an EMBL/GenBank/DDBJ whole genome shotgun (WGS) entry which is preliminary data.</text>
</comment>
<proteinExistence type="predicted"/>
<accession>A0A2J6NPN4</accession>
<dbReference type="RefSeq" id="WP_104687841.1">
    <property type="nucleotide sequence ID" value="NZ_JBKTHY010000025.1"/>
</dbReference>
<gene>
    <name evidence="1" type="ORF">CK797_00320</name>
</gene>
<evidence type="ECO:0000313" key="2">
    <source>
        <dbReference type="Proteomes" id="UP000239920"/>
    </source>
</evidence>
<name>A0A2J6NPN4_9LACO</name>